<sequence>MKIAVASSDGENVDLHFGKASKFIIYEFDGEKVEMIDERKVNVDFAEKHQWMKTLDAVRDCDIVIAVQAGLRAKFGLEEAGIKFVSDEGPIDDVIRRYIKHYKFMKS</sequence>
<dbReference type="PANTHER" id="PTHR33937:SF2">
    <property type="entry name" value="DINITROGENASE IRON-MOLYBDENUM COFACTOR BIOSYNTHESIS DOMAIN-CONTAINING PROTEIN"/>
    <property type="match status" value="1"/>
</dbReference>
<evidence type="ECO:0000313" key="3">
    <source>
        <dbReference type="Proteomes" id="UP000249782"/>
    </source>
</evidence>
<feature type="domain" description="Dinitrogenase iron-molybdenum cofactor biosynthesis" evidence="1">
    <location>
        <begin position="9"/>
        <end position="100"/>
    </location>
</feature>
<reference evidence="2 3" key="1">
    <citation type="submission" date="2018-06" db="EMBL/GenBank/DDBJ databases">
        <title>Draft genome sequence of hyperthermophilic methanogen Methanothermobacter tenebrarum sp. MCM-B 1447.</title>
        <authorList>
            <person name="Pore S.D."/>
            <person name="Dagar S."/>
            <person name="Dhakephalkar P.K."/>
        </authorList>
    </citation>
    <scope>NUCLEOTIDE SEQUENCE [LARGE SCALE GENOMIC DNA]</scope>
    <source>
        <strain evidence="2 3">MCM B 1447</strain>
    </source>
</reference>
<dbReference type="InterPro" id="IPR036105">
    <property type="entry name" value="DiNase_FeMo-co_biosyn_sf"/>
</dbReference>
<proteinExistence type="predicted"/>
<dbReference type="SUPFAM" id="SSF53146">
    <property type="entry name" value="Nitrogenase accessory factor-like"/>
    <property type="match status" value="1"/>
</dbReference>
<dbReference type="RefSeq" id="WP_112093070.1">
    <property type="nucleotide sequence ID" value="NZ_QLOE01000001.1"/>
</dbReference>
<keyword evidence="3" id="KW-1185">Reference proteome</keyword>
<dbReference type="PANTHER" id="PTHR33937">
    <property type="entry name" value="IRON-MOLYBDENUM PROTEIN-RELATED-RELATED"/>
    <property type="match status" value="1"/>
</dbReference>
<comment type="caution">
    <text evidence="2">The sequence shown here is derived from an EMBL/GenBank/DDBJ whole genome shotgun (WGS) entry which is preliminary data.</text>
</comment>
<evidence type="ECO:0000259" key="1">
    <source>
        <dbReference type="Pfam" id="PF02579"/>
    </source>
</evidence>
<name>A0A328PBI1_9EURY</name>
<dbReference type="AlphaFoldDB" id="A0A328PBI1"/>
<accession>A0A328PBI1</accession>
<dbReference type="OrthoDB" id="85838at2157"/>
<dbReference type="Pfam" id="PF02579">
    <property type="entry name" value="Nitro_FeMo-Co"/>
    <property type="match status" value="1"/>
</dbReference>
<gene>
    <name evidence="2" type="ORF">DPC56_00255</name>
</gene>
<protein>
    <submittedName>
        <fullName evidence="2">FeMo cofactor biosynthesis protein</fullName>
    </submittedName>
</protein>
<dbReference type="EMBL" id="QLOE01000001">
    <property type="protein sequence ID" value="RAO79759.1"/>
    <property type="molecule type" value="Genomic_DNA"/>
</dbReference>
<dbReference type="InterPro" id="IPR003731">
    <property type="entry name" value="Di-Nase_FeMo-co_biosynth"/>
</dbReference>
<dbReference type="InterPro" id="IPR051840">
    <property type="entry name" value="NifX/NifY_domain"/>
</dbReference>
<organism evidence="2 3">
    <name type="scientific">Methanothermobacter tenebrarum</name>
    <dbReference type="NCBI Taxonomy" id="680118"/>
    <lineage>
        <taxon>Archaea</taxon>
        <taxon>Methanobacteriati</taxon>
        <taxon>Methanobacteriota</taxon>
        <taxon>Methanomada group</taxon>
        <taxon>Methanobacteria</taxon>
        <taxon>Methanobacteriales</taxon>
        <taxon>Methanobacteriaceae</taxon>
        <taxon>Methanothermobacter</taxon>
    </lineage>
</organism>
<evidence type="ECO:0000313" key="2">
    <source>
        <dbReference type="EMBL" id="RAO79759.1"/>
    </source>
</evidence>
<dbReference type="Gene3D" id="3.30.420.130">
    <property type="entry name" value="Dinitrogenase iron-molybdenum cofactor biosynthesis domain"/>
    <property type="match status" value="1"/>
</dbReference>
<dbReference type="Proteomes" id="UP000249782">
    <property type="component" value="Unassembled WGS sequence"/>
</dbReference>